<dbReference type="Pfam" id="PF01243">
    <property type="entry name" value="PNPOx_N"/>
    <property type="match status" value="1"/>
</dbReference>
<protein>
    <recommendedName>
        <fullName evidence="1">Pyridoxamine 5'-phosphate oxidase N-terminal domain-containing protein</fullName>
    </recommendedName>
</protein>
<sequence>MKLSAEIVEFIRGSDHKVLATYGDDGVNVIPLSMVTVDEEHIVICDCFMDKTRNNVRQDPRVALAFWKGFDGVQVKGTIVYESEGDRFGHHADKLKEEHPDRQLCGVLVFTPEKLYDLAPKNAGKQLA</sequence>
<dbReference type="InterPro" id="IPR011576">
    <property type="entry name" value="Pyridox_Oxase_N"/>
</dbReference>
<proteinExistence type="predicted"/>
<evidence type="ECO:0000313" key="2">
    <source>
        <dbReference type="EMBL" id="OGG85901.1"/>
    </source>
</evidence>
<feature type="domain" description="Pyridoxamine 5'-phosphate oxidase N-terminal" evidence="1">
    <location>
        <begin position="4"/>
        <end position="116"/>
    </location>
</feature>
<dbReference type="EMBL" id="MFMS01000004">
    <property type="protein sequence ID" value="OGG85901.1"/>
    <property type="molecule type" value="Genomic_DNA"/>
</dbReference>
<dbReference type="Gene3D" id="2.30.110.10">
    <property type="entry name" value="Electron Transport, Fmn-binding Protein, Chain A"/>
    <property type="match status" value="1"/>
</dbReference>
<comment type="caution">
    <text evidence="2">The sequence shown here is derived from an EMBL/GenBank/DDBJ whole genome shotgun (WGS) entry which is preliminary data.</text>
</comment>
<dbReference type="InterPro" id="IPR012349">
    <property type="entry name" value="Split_barrel_FMN-bd"/>
</dbReference>
<dbReference type="AlphaFoldDB" id="A0A1F6FJ60"/>
<dbReference type="PANTHER" id="PTHR40660">
    <property type="entry name" value="5'-PHOSPHATE OXIDASE PUTATIVE DOMAIN-CONTAINING PROTEIN-RELATED"/>
    <property type="match status" value="1"/>
</dbReference>
<gene>
    <name evidence="2" type="ORF">A2392_00630</name>
</gene>
<accession>A0A1F6FJ60</accession>
<dbReference type="PANTHER" id="PTHR40660:SF1">
    <property type="entry name" value="5'-PHOSPHATE OXIDASE PUTATIVE DOMAIN-CONTAINING PROTEIN-RELATED"/>
    <property type="match status" value="1"/>
</dbReference>
<dbReference type="STRING" id="1798531.A2392_00630"/>
<dbReference type="Proteomes" id="UP000177395">
    <property type="component" value="Unassembled WGS sequence"/>
</dbReference>
<evidence type="ECO:0000313" key="3">
    <source>
        <dbReference type="Proteomes" id="UP000177395"/>
    </source>
</evidence>
<name>A0A1F6FJ60_9BACT</name>
<reference evidence="2 3" key="1">
    <citation type="journal article" date="2016" name="Nat. Commun.">
        <title>Thousands of microbial genomes shed light on interconnected biogeochemical processes in an aquifer system.</title>
        <authorList>
            <person name="Anantharaman K."/>
            <person name="Brown C.T."/>
            <person name="Hug L.A."/>
            <person name="Sharon I."/>
            <person name="Castelle C.J."/>
            <person name="Probst A.J."/>
            <person name="Thomas B.C."/>
            <person name="Singh A."/>
            <person name="Wilkins M.J."/>
            <person name="Karaoz U."/>
            <person name="Brodie E.L."/>
            <person name="Williams K.H."/>
            <person name="Hubbard S.S."/>
            <person name="Banfield J.F."/>
        </authorList>
    </citation>
    <scope>NUCLEOTIDE SEQUENCE [LARGE SCALE GENOMIC DNA]</scope>
</reference>
<organism evidence="2 3">
    <name type="scientific">Candidatus Kaiserbacteria bacterium RIFOXYB1_FULL_46_14</name>
    <dbReference type="NCBI Taxonomy" id="1798531"/>
    <lineage>
        <taxon>Bacteria</taxon>
        <taxon>Candidatus Kaiseribacteriota</taxon>
    </lineage>
</organism>
<dbReference type="SUPFAM" id="SSF50475">
    <property type="entry name" value="FMN-binding split barrel"/>
    <property type="match status" value="1"/>
</dbReference>
<evidence type="ECO:0000259" key="1">
    <source>
        <dbReference type="Pfam" id="PF01243"/>
    </source>
</evidence>